<dbReference type="EMBL" id="AL445563">
    <property type="protein sequence ID" value="CAC13253.1"/>
    <property type="molecule type" value="Genomic_DNA"/>
</dbReference>
<dbReference type="Proteomes" id="UP000000528">
    <property type="component" value="Chromosome"/>
</dbReference>
<keyword evidence="2" id="KW-1185">Reference proteome</keyword>
<evidence type="ECO:0000313" key="2">
    <source>
        <dbReference type="Proteomes" id="UP000000528"/>
    </source>
</evidence>
<dbReference type="KEGG" id="mpu:MYPU_0800"/>
<name>Q98RC9_MYCPU</name>
<dbReference type="RefSeq" id="WP_010924884.1">
    <property type="nucleotide sequence ID" value="NC_002771.1"/>
</dbReference>
<dbReference type="HOGENOM" id="CLU_2423799_0_0_14"/>
<protein>
    <submittedName>
        <fullName evidence="1">Uncharacterized protein</fullName>
    </submittedName>
</protein>
<dbReference type="AlphaFoldDB" id="Q98RC9"/>
<proteinExistence type="predicted"/>
<accession>Q98RC9</accession>
<dbReference type="STRING" id="272635.gene:17576660"/>
<evidence type="ECO:0000313" key="1">
    <source>
        <dbReference type="EMBL" id="CAC13253.1"/>
    </source>
</evidence>
<gene>
    <name evidence="1" type="ordered locus">MYPU_0800</name>
</gene>
<sequence length="91" mass="10974">MFVECLKLEGLYDDKEGKLQEIAKKIYDKITKEGKEPMKNGWIKSNAKRKKIINQIKWVLLDEEYPPQWLDYKKAEVMEEIENFIDMENFD</sequence>
<organism evidence="2">
    <name type="scientific">Mycoplasmopsis pulmonis (strain UAB CTIP)</name>
    <name type="common">Mycoplasma pulmonis</name>
    <dbReference type="NCBI Taxonomy" id="272635"/>
    <lineage>
        <taxon>Bacteria</taxon>
        <taxon>Bacillati</taxon>
        <taxon>Mycoplasmatota</taxon>
        <taxon>Mycoplasmoidales</taxon>
        <taxon>Metamycoplasmataceae</taxon>
        <taxon>Mycoplasmopsis</taxon>
    </lineage>
</organism>
<dbReference type="PIR" id="H90521">
    <property type="entry name" value="H90521"/>
</dbReference>
<dbReference type="BioCyc" id="MPUL272635:G1GT6-80-MONOMER"/>
<reference evidence="1 2" key="1">
    <citation type="journal article" date="2001" name="Nucleic Acids Res.">
        <title>The complete genome sequence of the murine respiratory pathogen Mycoplasma pulmonis.</title>
        <authorList>
            <person name="Chambaud I."/>
            <person name="Heilig R."/>
            <person name="Ferris S."/>
            <person name="Barbe V."/>
            <person name="Samson D."/>
            <person name="Galisson F."/>
            <person name="Moszer I."/>
            <person name="Dybvig K."/>
            <person name="Wroblewski H."/>
            <person name="Viari A."/>
            <person name="Rocha E.P.C."/>
            <person name="Blanchard A."/>
        </authorList>
    </citation>
    <scope>NUCLEOTIDE SEQUENCE [LARGE SCALE GENOMIC DNA]</scope>
    <source>
        <strain evidence="1 2">UAB CTIP</strain>
    </source>
</reference>